<accession>A0ABQ4ZB99</accession>
<feature type="region of interest" description="Disordered" evidence="1">
    <location>
        <begin position="196"/>
        <end position="227"/>
    </location>
</feature>
<keyword evidence="3" id="KW-1185">Reference proteome</keyword>
<reference evidence="2" key="1">
    <citation type="journal article" date="2022" name="Int. J. Mol. Sci.">
        <title>Draft Genome of Tanacetum Coccineum: Genomic Comparison of Closely Related Tanacetum-Family Plants.</title>
        <authorList>
            <person name="Yamashiro T."/>
            <person name="Shiraishi A."/>
            <person name="Nakayama K."/>
            <person name="Satake H."/>
        </authorList>
    </citation>
    <scope>NUCLEOTIDE SEQUENCE</scope>
</reference>
<protein>
    <recommendedName>
        <fullName evidence="4">Xylulose kinase-1</fullName>
    </recommendedName>
</protein>
<evidence type="ECO:0000313" key="2">
    <source>
        <dbReference type="EMBL" id="GJS86452.1"/>
    </source>
</evidence>
<feature type="compositionally biased region" description="Polar residues" evidence="1">
    <location>
        <begin position="209"/>
        <end position="219"/>
    </location>
</feature>
<evidence type="ECO:0000256" key="1">
    <source>
        <dbReference type="SAM" id="MobiDB-lite"/>
    </source>
</evidence>
<name>A0ABQ4ZB99_9ASTR</name>
<reference evidence="2" key="2">
    <citation type="submission" date="2022-01" db="EMBL/GenBank/DDBJ databases">
        <authorList>
            <person name="Yamashiro T."/>
            <person name="Shiraishi A."/>
            <person name="Satake H."/>
            <person name="Nakayama K."/>
        </authorList>
    </citation>
    <scope>NUCLEOTIDE SEQUENCE</scope>
</reference>
<comment type="caution">
    <text evidence="2">The sequence shown here is derived from an EMBL/GenBank/DDBJ whole genome shotgun (WGS) entry which is preliminary data.</text>
</comment>
<proteinExistence type="predicted"/>
<dbReference type="EMBL" id="BQNB010011125">
    <property type="protein sequence ID" value="GJS86452.1"/>
    <property type="molecule type" value="Genomic_DNA"/>
</dbReference>
<sequence>MAGLKFVDSHNMVAFLEKPTGSGDFHQIIDFLNASYIRYALTKNPIIYVSHIEQFWSTAKIKTLNNGEQEIHVKVDGKTRVITEASVRMHLKLADENGIDFLPNTEIFDYLKTMVYERFNFSKMIFNGMLKNLDNTSKKFLMYPRIVSNNAVTKPTNYGRRNRQGIEIPQSSVPTITPIADEAVFTKVDDRHGGSATTGTGLDVGQGSGNIHKTPSLSYDSPPRGDTLEEVTTSQAVKIIRLKNRVKKVEGDANKQGRKTEELNQDPDVRVFDTTRKKGLSTASVGISTACATISTAGKPVTTAGTTIPATKMKSLQGDYRLKRKKKLGLTREGCQGRSRKSGILSQRTRMGEFLIKVETDYDFAKKMQEQERKNVPEQEREELWVELLRKRKRMLAEQKAEAKRKRLMT</sequence>
<dbReference type="Proteomes" id="UP001151760">
    <property type="component" value="Unassembled WGS sequence"/>
</dbReference>
<evidence type="ECO:0008006" key="4">
    <source>
        <dbReference type="Google" id="ProtNLM"/>
    </source>
</evidence>
<evidence type="ECO:0000313" key="3">
    <source>
        <dbReference type="Proteomes" id="UP001151760"/>
    </source>
</evidence>
<organism evidence="2 3">
    <name type="scientific">Tanacetum coccineum</name>
    <dbReference type="NCBI Taxonomy" id="301880"/>
    <lineage>
        <taxon>Eukaryota</taxon>
        <taxon>Viridiplantae</taxon>
        <taxon>Streptophyta</taxon>
        <taxon>Embryophyta</taxon>
        <taxon>Tracheophyta</taxon>
        <taxon>Spermatophyta</taxon>
        <taxon>Magnoliopsida</taxon>
        <taxon>eudicotyledons</taxon>
        <taxon>Gunneridae</taxon>
        <taxon>Pentapetalae</taxon>
        <taxon>asterids</taxon>
        <taxon>campanulids</taxon>
        <taxon>Asterales</taxon>
        <taxon>Asteraceae</taxon>
        <taxon>Asteroideae</taxon>
        <taxon>Anthemideae</taxon>
        <taxon>Anthemidinae</taxon>
        <taxon>Tanacetum</taxon>
    </lineage>
</organism>
<gene>
    <name evidence="2" type="ORF">Tco_0769088</name>
</gene>